<evidence type="ECO:0000256" key="1">
    <source>
        <dbReference type="ARBA" id="ARBA00004141"/>
    </source>
</evidence>
<keyword evidence="4 12" id="KW-0812">Transmembrane</keyword>
<keyword evidence="8 12" id="KW-1133">Transmembrane helix</keyword>
<evidence type="ECO:0000256" key="7">
    <source>
        <dbReference type="ARBA" id="ARBA00022958"/>
    </source>
</evidence>
<feature type="transmembrane region" description="Helical" evidence="12">
    <location>
        <begin position="93"/>
        <end position="115"/>
    </location>
</feature>
<keyword evidence="15" id="KW-1185">Reference proteome</keyword>
<evidence type="ECO:0000256" key="12">
    <source>
        <dbReference type="SAM" id="Phobius"/>
    </source>
</evidence>
<dbReference type="Gene3D" id="1.10.287.70">
    <property type="match status" value="1"/>
</dbReference>
<evidence type="ECO:0000256" key="2">
    <source>
        <dbReference type="ARBA" id="ARBA00022448"/>
    </source>
</evidence>
<evidence type="ECO:0000256" key="6">
    <source>
        <dbReference type="ARBA" id="ARBA00022882"/>
    </source>
</evidence>
<dbReference type="Proteomes" id="UP001596043">
    <property type="component" value="Unassembled WGS sequence"/>
</dbReference>
<dbReference type="RefSeq" id="WP_379980110.1">
    <property type="nucleotide sequence ID" value="NZ_JBHSFV010000009.1"/>
</dbReference>
<feature type="transmembrane region" description="Helical" evidence="12">
    <location>
        <begin position="23"/>
        <end position="42"/>
    </location>
</feature>
<dbReference type="InterPro" id="IPR028325">
    <property type="entry name" value="VG_K_chnl"/>
</dbReference>
<evidence type="ECO:0000313" key="14">
    <source>
        <dbReference type="EMBL" id="MFC4635160.1"/>
    </source>
</evidence>
<feature type="transmembrane region" description="Helical" evidence="12">
    <location>
        <begin position="54"/>
        <end position="73"/>
    </location>
</feature>
<sequence length="270" mass="30909">MKIKQTLYNLLDEDQNNSKGDAFVHYFISGLIIINVIALFLESYQNINKDYQTLFWYIEIISIIVFSIEYLIRIWTADLEYPEVKPYRARLKYIGSFMGIIDLVSVLPFYLPYFIKIDLRVVRVLRLFRLLRLLKLNRHSNSLKLITQVFKRTKADILITVFIVSLLLILSATLMYNIENEAQPEAFSNIGEALWWAVATLTTVGYGDIYPVTGIGKVLSGVIALLGIGIVALPTGIISSAYIEEIQHNRKKAQDNSCEHCPHCGKELKK</sequence>
<evidence type="ECO:0000256" key="9">
    <source>
        <dbReference type="ARBA" id="ARBA00023065"/>
    </source>
</evidence>
<evidence type="ECO:0000259" key="13">
    <source>
        <dbReference type="Pfam" id="PF00520"/>
    </source>
</evidence>
<feature type="transmembrane region" description="Helical" evidence="12">
    <location>
        <begin position="157"/>
        <end position="178"/>
    </location>
</feature>
<proteinExistence type="predicted"/>
<keyword evidence="3" id="KW-0633">Potassium transport</keyword>
<dbReference type="EMBL" id="JBHSFV010000009">
    <property type="protein sequence ID" value="MFC4635160.1"/>
    <property type="molecule type" value="Genomic_DNA"/>
</dbReference>
<feature type="transmembrane region" description="Helical" evidence="12">
    <location>
        <begin position="218"/>
        <end position="243"/>
    </location>
</feature>
<dbReference type="Pfam" id="PF00520">
    <property type="entry name" value="Ion_trans"/>
    <property type="match status" value="1"/>
</dbReference>
<evidence type="ECO:0000313" key="15">
    <source>
        <dbReference type="Proteomes" id="UP001596043"/>
    </source>
</evidence>
<evidence type="ECO:0000256" key="3">
    <source>
        <dbReference type="ARBA" id="ARBA00022538"/>
    </source>
</evidence>
<accession>A0ABV9HZE9</accession>
<organism evidence="14 15">
    <name type="scientific">Dokdonia ponticola</name>
    <dbReference type="NCBI Taxonomy" id="2041041"/>
    <lineage>
        <taxon>Bacteria</taxon>
        <taxon>Pseudomonadati</taxon>
        <taxon>Bacteroidota</taxon>
        <taxon>Flavobacteriia</taxon>
        <taxon>Flavobacteriales</taxon>
        <taxon>Flavobacteriaceae</taxon>
        <taxon>Dokdonia</taxon>
    </lineage>
</organism>
<comment type="subcellular location">
    <subcellularLocation>
        <location evidence="1">Membrane</location>
        <topology evidence="1">Multi-pass membrane protein</topology>
    </subcellularLocation>
</comment>
<keyword evidence="7" id="KW-0630">Potassium</keyword>
<dbReference type="SUPFAM" id="SSF81324">
    <property type="entry name" value="Voltage-gated potassium channels"/>
    <property type="match status" value="1"/>
</dbReference>
<protein>
    <submittedName>
        <fullName evidence="14">Ion transporter</fullName>
    </submittedName>
</protein>
<keyword evidence="5" id="KW-0631">Potassium channel</keyword>
<dbReference type="InterPro" id="IPR027359">
    <property type="entry name" value="Volt_channel_dom_sf"/>
</dbReference>
<evidence type="ECO:0000256" key="4">
    <source>
        <dbReference type="ARBA" id="ARBA00022692"/>
    </source>
</evidence>
<keyword evidence="11" id="KW-0407">Ion channel</keyword>
<dbReference type="InterPro" id="IPR005821">
    <property type="entry name" value="Ion_trans_dom"/>
</dbReference>
<comment type="caution">
    <text evidence="14">The sequence shown here is derived from an EMBL/GenBank/DDBJ whole genome shotgun (WGS) entry which is preliminary data.</text>
</comment>
<reference evidence="15" key="1">
    <citation type="journal article" date="2019" name="Int. J. Syst. Evol. Microbiol.">
        <title>The Global Catalogue of Microorganisms (GCM) 10K type strain sequencing project: providing services to taxonomists for standard genome sequencing and annotation.</title>
        <authorList>
            <consortium name="The Broad Institute Genomics Platform"/>
            <consortium name="The Broad Institute Genome Sequencing Center for Infectious Disease"/>
            <person name="Wu L."/>
            <person name="Ma J."/>
        </authorList>
    </citation>
    <scope>NUCLEOTIDE SEQUENCE [LARGE SCALE GENOMIC DNA]</scope>
    <source>
        <strain evidence="15">YJ-61-S</strain>
    </source>
</reference>
<dbReference type="PRINTS" id="PR00169">
    <property type="entry name" value="KCHANNEL"/>
</dbReference>
<evidence type="ECO:0000256" key="5">
    <source>
        <dbReference type="ARBA" id="ARBA00022826"/>
    </source>
</evidence>
<gene>
    <name evidence="14" type="ORF">ACFO3O_14710</name>
</gene>
<feature type="domain" description="Ion transport" evidence="13">
    <location>
        <begin position="23"/>
        <end position="245"/>
    </location>
</feature>
<evidence type="ECO:0000256" key="11">
    <source>
        <dbReference type="ARBA" id="ARBA00023303"/>
    </source>
</evidence>
<evidence type="ECO:0000256" key="10">
    <source>
        <dbReference type="ARBA" id="ARBA00023136"/>
    </source>
</evidence>
<dbReference type="Gene3D" id="1.20.120.350">
    <property type="entry name" value="Voltage-gated potassium channels. Chain C"/>
    <property type="match status" value="1"/>
</dbReference>
<keyword evidence="10 12" id="KW-0472">Membrane</keyword>
<keyword evidence="9" id="KW-0406">Ion transport</keyword>
<dbReference type="PANTHER" id="PTHR11537:SF254">
    <property type="entry name" value="POTASSIUM VOLTAGE-GATED CHANNEL PROTEIN SHAB"/>
    <property type="match status" value="1"/>
</dbReference>
<evidence type="ECO:0000256" key="8">
    <source>
        <dbReference type="ARBA" id="ARBA00022989"/>
    </source>
</evidence>
<dbReference type="PANTHER" id="PTHR11537">
    <property type="entry name" value="VOLTAGE-GATED POTASSIUM CHANNEL"/>
    <property type="match status" value="1"/>
</dbReference>
<keyword evidence="6" id="KW-0851">Voltage-gated channel</keyword>
<name>A0ABV9HZE9_9FLAO</name>
<keyword evidence="2" id="KW-0813">Transport</keyword>